<dbReference type="Pfam" id="PF07811">
    <property type="entry name" value="TadE"/>
    <property type="match status" value="1"/>
</dbReference>
<keyword evidence="1" id="KW-0812">Transmembrane</keyword>
<gene>
    <name evidence="3" type="ORF">QWZ16_22070</name>
</gene>
<keyword evidence="1" id="KW-1133">Transmembrane helix</keyword>
<comment type="caution">
    <text evidence="3">The sequence shown here is derived from an EMBL/GenBank/DDBJ whole genome shotgun (WGS) entry which is preliminary data.</text>
</comment>
<proteinExistence type="predicted"/>
<evidence type="ECO:0000313" key="3">
    <source>
        <dbReference type="EMBL" id="MDN3612286.1"/>
    </source>
</evidence>
<dbReference type="RefSeq" id="WP_076588462.1">
    <property type="nucleotide sequence ID" value="NZ_JABEYA020000003.1"/>
</dbReference>
<organism evidence="3 4">
    <name type="scientific">Vibrio ostreicida</name>
    <dbReference type="NCBI Taxonomy" id="526588"/>
    <lineage>
        <taxon>Bacteria</taxon>
        <taxon>Pseudomonadati</taxon>
        <taxon>Pseudomonadota</taxon>
        <taxon>Gammaproteobacteria</taxon>
        <taxon>Vibrionales</taxon>
        <taxon>Vibrionaceae</taxon>
        <taxon>Vibrio</taxon>
    </lineage>
</organism>
<evidence type="ECO:0000256" key="1">
    <source>
        <dbReference type="SAM" id="Phobius"/>
    </source>
</evidence>
<dbReference type="EMBL" id="JAUFQC010000027">
    <property type="protein sequence ID" value="MDN3612286.1"/>
    <property type="molecule type" value="Genomic_DNA"/>
</dbReference>
<reference evidence="4" key="1">
    <citation type="journal article" date="2019" name="Int. J. Syst. Evol. Microbiol.">
        <title>The Global Catalogue of Microorganisms (GCM) 10K type strain sequencing project: providing services to taxonomists for standard genome sequencing and annotation.</title>
        <authorList>
            <consortium name="The Broad Institute Genomics Platform"/>
            <consortium name="The Broad Institute Genome Sequencing Center for Infectious Disease"/>
            <person name="Wu L."/>
            <person name="Ma J."/>
        </authorList>
    </citation>
    <scope>NUCLEOTIDE SEQUENCE [LARGE SCALE GENOMIC DNA]</scope>
    <source>
        <strain evidence="4">CECT 7398</strain>
    </source>
</reference>
<feature type="transmembrane region" description="Helical" evidence="1">
    <location>
        <begin position="12"/>
        <end position="31"/>
    </location>
</feature>
<evidence type="ECO:0000259" key="2">
    <source>
        <dbReference type="Pfam" id="PF07811"/>
    </source>
</evidence>
<keyword evidence="4" id="KW-1185">Reference proteome</keyword>
<dbReference type="Proteomes" id="UP001238540">
    <property type="component" value="Unassembled WGS sequence"/>
</dbReference>
<feature type="domain" description="TadE-like" evidence="2">
    <location>
        <begin position="8"/>
        <end position="50"/>
    </location>
</feature>
<protein>
    <submittedName>
        <fullName evidence="3">Pilus assembly protein</fullName>
    </submittedName>
</protein>
<sequence>MVVKKQSGSQTVEFALVLVPLMILLLATFEFTRLMWVKIIFDSAVEAAVREVRVLPPSPMVDRRIQDRIAAFPLLKFSQIKVGEPRYADSIQSLANNKSIGSSGAIISHYQIVYQFSFVLIPRLSEQFSEHLTLTRQVLVTYDYDA</sequence>
<dbReference type="InterPro" id="IPR012495">
    <property type="entry name" value="TadE-like_dom"/>
</dbReference>
<name>A0ABT8BYW7_9VIBR</name>
<keyword evidence="1" id="KW-0472">Membrane</keyword>
<accession>A0ABT8BYW7</accession>
<evidence type="ECO:0000313" key="4">
    <source>
        <dbReference type="Proteomes" id="UP001238540"/>
    </source>
</evidence>